<evidence type="ECO:0000313" key="11">
    <source>
        <dbReference type="EnsemblMetazoa" id="XP_019758098.1"/>
    </source>
</evidence>
<evidence type="ECO:0000256" key="5">
    <source>
        <dbReference type="ARBA" id="ARBA00023125"/>
    </source>
</evidence>
<feature type="non-terminal residue" evidence="9">
    <location>
        <position position="1"/>
    </location>
</feature>
<dbReference type="GO" id="GO:0000712">
    <property type="term" value="P:resolution of meiotic recombination intermediates"/>
    <property type="evidence" value="ECO:0007669"/>
    <property type="project" value="TreeGrafter"/>
</dbReference>
<dbReference type="GO" id="GO:0003677">
    <property type="term" value="F:DNA binding"/>
    <property type="evidence" value="ECO:0007669"/>
    <property type="project" value="UniProtKB-KW"/>
</dbReference>
<dbReference type="EMBL" id="KB632333">
    <property type="protein sequence ID" value="ERL92727.1"/>
    <property type="molecule type" value="Genomic_DNA"/>
</dbReference>
<dbReference type="Proteomes" id="UP000019118">
    <property type="component" value="Unassembled WGS sequence"/>
</dbReference>
<keyword evidence="6" id="KW-0234">DNA repair</keyword>
<keyword evidence="12" id="KW-1185">Reference proteome</keyword>
<reference evidence="12 13" key="1">
    <citation type="journal article" date="2013" name="Genome Biol.">
        <title>Draft genome of the mountain pine beetle, Dendroctonus ponderosae Hopkins, a major forest pest.</title>
        <authorList>
            <person name="Keeling C.I."/>
            <person name="Yuen M.M."/>
            <person name="Liao N.Y."/>
            <person name="Docking T.R."/>
            <person name="Chan S.K."/>
            <person name="Taylor G.A."/>
            <person name="Palmquist D.L."/>
            <person name="Jackman S.D."/>
            <person name="Nguyen A."/>
            <person name="Li M."/>
            <person name="Henderson H."/>
            <person name="Janes J.K."/>
            <person name="Zhao Y."/>
            <person name="Pandoh P."/>
            <person name="Moore R."/>
            <person name="Sperling F.A."/>
            <person name="Huber D.P."/>
            <person name="Birol I."/>
            <person name="Jones S.J."/>
            <person name="Bohlmann J."/>
        </authorList>
    </citation>
    <scope>NUCLEOTIDE SEQUENCE</scope>
</reference>
<dbReference type="GO" id="GO:0006281">
    <property type="term" value="P:DNA repair"/>
    <property type="evidence" value="ECO:0007669"/>
    <property type="project" value="UniProtKB-KW"/>
</dbReference>
<dbReference type="EMBL" id="KB740923">
    <property type="protein sequence ID" value="ENN78300.1"/>
    <property type="molecule type" value="Genomic_DNA"/>
</dbReference>
<dbReference type="CDD" id="cd22921">
    <property type="entry name" value="HFD_CENP-X"/>
    <property type="match status" value="1"/>
</dbReference>
<name>N6U9D1_DENPD</name>
<evidence type="ECO:0000313" key="10">
    <source>
        <dbReference type="EMBL" id="ERL92727.1"/>
    </source>
</evidence>
<proteinExistence type="inferred from homology"/>
<evidence type="ECO:0000256" key="2">
    <source>
        <dbReference type="ARBA" id="ARBA00009359"/>
    </source>
</evidence>
<evidence type="ECO:0000256" key="1">
    <source>
        <dbReference type="ARBA" id="ARBA00004123"/>
    </source>
</evidence>
<evidence type="ECO:0000313" key="12">
    <source>
        <dbReference type="Proteomes" id="UP000019118"/>
    </source>
</evidence>
<dbReference type="InterPro" id="IPR009072">
    <property type="entry name" value="Histone-fold"/>
</dbReference>
<accession>N6U9D1</accession>
<keyword evidence="4" id="KW-0227">DNA damage</keyword>
<evidence type="ECO:0000313" key="13">
    <source>
        <dbReference type="Proteomes" id="UP000030742"/>
    </source>
</evidence>
<comment type="subunit">
    <text evidence="8">Heterodimer with CENPX, sometimes called MHF; this interaction stabilizes both partners. MHF heterodimers can assemble to form tetrameric structures. MHF also coassemble with CENPT-CENPW heterodimers at centromeres to form the tetrameric CENP-T-W-S-X complex. Forms a discrete complex with FANCM and CENPX, called FANCM-MHF; this interaction, probably mediated by direct binding between CENPS and FANCM, leads to synergistic activation of double-stranded DNA binding and strongly stimulates FANCM-mediated DNA remodeling. Recruited by FANCM to the Fanconi anemia (FA) core complex, which consists of CENPS, CENPX, FANCA, FANCB, FANCC, FANCE, FANCF, FANCG, FANCL, FANCM, FAAP24 and FAAP100. The FA core complex associates with Bloom syndrome (BLM) complex, which consists of at least BLM, DNA topoisomerase 3-alpha (TOP3A), RMI1/BLAP75, RPA1/RPA70 and RPA2/RPA32. The super complex between FA and BLM is called BRAFT.</text>
</comment>
<keyword evidence="5" id="KW-0238">DNA-binding</keyword>
<dbReference type="EnsemblMetazoa" id="XM_019902539.1">
    <property type="protein sequence ID" value="XP_019758098.1"/>
    <property type="gene ID" value="LOC109536354"/>
</dbReference>
<evidence type="ECO:0000256" key="3">
    <source>
        <dbReference type="ARBA" id="ARBA00016388"/>
    </source>
</evidence>
<protein>
    <recommendedName>
        <fullName evidence="3">Centromere protein X</fullName>
    </recommendedName>
</protein>
<dbReference type="GO" id="GO:0046982">
    <property type="term" value="F:protein heterodimerization activity"/>
    <property type="evidence" value="ECO:0007669"/>
    <property type="project" value="InterPro"/>
</dbReference>
<dbReference type="Pfam" id="PF09415">
    <property type="entry name" value="CENP-X"/>
    <property type="match status" value="1"/>
</dbReference>
<dbReference type="InterPro" id="IPR018552">
    <property type="entry name" value="CENP-X"/>
</dbReference>
<dbReference type="GO" id="GO:0051382">
    <property type="term" value="P:kinetochore assembly"/>
    <property type="evidence" value="ECO:0007669"/>
    <property type="project" value="InterPro"/>
</dbReference>
<evidence type="ECO:0000256" key="6">
    <source>
        <dbReference type="ARBA" id="ARBA00023204"/>
    </source>
</evidence>
<dbReference type="Proteomes" id="UP000030742">
    <property type="component" value="Unassembled WGS sequence"/>
</dbReference>
<comment type="subcellular location">
    <subcellularLocation>
        <location evidence="1">Nucleus</location>
    </subcellularLocation>
</comment>
<dbReference type="PANTHER" id="PTHR28680:SF1">
    <property type="entry name" value="CENTROMERE PROTEIN X"/>
    <property type="match status" value="1"/>
</dbReference>
<keyword evidence="7" id="KW-0539">Nucleus</keyword>
<dbReference type="AlphaFoldDB" id="N6U9D1"/>
<sequence>MSDGAALHTKISTTFRHDIVKELLKSKFNNSKNKISDEAVDLVVEIAKVMAIEASARACYQAQLEDKTTVTLDQVECILAQLMLDFP</sequence>
<evidence type="ECO:0000256" key="4">
    <source>
        <dbReference type="ARBA" id="ARBA00022763"/>
    </source>
</evidence>
<dbReference type="PANTHER" id="PTHR28680">
    <property type="entry name" value="CENTROMERE PROTEIN X"/>
    <property type="match status" value="1"/>
</dbReference>
<dbReference type="KEGG" id="dpa:109536354"/>
<dbReference type="GO" id="GO:0031297">
    <property type="term" value="P:replication fork processing"/>
    <property type="evidence" value="ECO:0007669"/>
    <property type="project" value="TreeGrafter"/>
</dbReference>
<dbReference type="HOGENOM" id="CLU_175684_1_0_1"/>
<dbReference type="GO" id="GO:0071821">
    <property type="term" value="C:FANCM-MHF complex"/>
    <property type="evidence" value="ECO:0007669"/>
    <property type="project" value="TreeGrafter"/>
</dbReference>
<comment type="similarity">
    <text evidence="2">Belongs to the CENP-X/MHF2 family.</text>
</comment>
<evidence type="ECO:0000256" key="7">
    <source>
        <dbReference type="ARBA" id="ARBA00023242"/>
    </source>
</evidence>
<evidence type="ECO:0000256" key="8">
    <source>
        <dbReference type="ARBA" id="ARBA00047146"/>
    </source>
</evidence>
<dbReference type="STRING" id="77166.N6U9D1"/>
<evidence type="ECO:0000313" key="9">
    <source>
        <dbReference type="EMBL" id="ENN78300.1"/>
    </source>
</evidence>
<dbReference type="GO" id="GO:0043240">
    <property type="term" value="C:Fanconi anaemia nuclear complex"/>
    <property type="evidence" value="ECO:0007669"/>
    <property type="project" value="TreeGrafter"/>
</dbReference>
<dbReference type="Gene3D" id="6.10.130.30">
    <property type="match status" value="1"/>
</dbReference>
<dbReference type="OrthoDB" id="2500381at2759"/>
<dbReference type="SUPFAM" id="SSF47113">
    <property type="entry name" value="Histone-fold"/>
    <property type="match status" value="1"/>
</dbReference>
<organism evidence="9">
    <name type="scientific">Dendroctonus ponderosae</name>
    <name type="common">Mountain pine beetle</name>
    <dbReference type="NCBI Taxonomy" id="77166"/>
    <lineage>
        <taxon>Eukaryota</taxon>
        <taxon>Metazoa</taxon>
        <taxon>Ecdysozoa</taxon>
        <taxon>Arthropoda</taxon>
        <taxon>Hexapoda</taxon>
        <taxon>Insecta</taxon>
        <taxon>Pterygota</taxon>
        <taxon>Neoptera</taxon>
        <taxon>Endopterygota</taxon>
        <taxon>Coleoptera</taxon>
        <taxon>Polyphaga</taxon>
        <taxon>Cucujiformia</taxon>
        <taxon>Curculionidae</taxon>
        <taxon>Scolytinae</taxon>
        <taxon>Dendroctonus</taxon>
    </lineage>
</organism>
<gene>
    <name evidence="10" type="ORF">D910_10037</name>
    <name evidence="9" type="ORF">YQE_05450</name>
</gene>
<reference evidence="11" key="2">
    <citation type="submission" date="2024-08" db="UniProtKB">
        <authorList>
            <consortium name="EnsemblMetazoa"/>
        </authorList>
    </citation>
    <scope>IDENTIFICATION</scope>
</reference>